<reference evidence="1 2" key="1">
    <citation type="submission" date="2015-07" db="EMBL/GenBank/DDBJ databases">
        <title>The genome of Habropoda laboriosa.</title>
        <authorList>
            <person name="Pan H."/>
            <person name="Kapheim K."/>
        </authorList>
    </citation>
    <scope>NUCLEOTIDE SEQUENCE [LARGE SCALE GENOMIC DNA]</scope>
    <source>
        <strain evidence="1">0110345459</strain>
    </source>
</reference>
<accession>A0A0L7QNQ1</accession>
<dbReference type="Proteomes" id="UP000053825">
    <property type="component" value="Unassembled WGS sequence"/>
</dbReference>
<sequence>MEKPQDLLMHMVENDFDYMETHLDITNPDSLWNHEHEHNNDVDEMSVSEIPTTICKIDSIKEDFAKVLTDWQEHIEYLQASDMDEYMDIIGLSMNATDKRNFCSSENILQDEQAMHTLESEFHITKQEDLGKVLL</sequence>
<keyword evidence="2" id="KW-1185">Reference proteome</keyword>
<gene>
    <name evidence="1" type="ORF">WH47_08596</name>
</gene>
<dbReference type="EMBL" id="KQ414845">
    <property type="protein sequence ID" value="KOC60267.1"/>
    <property type="molecule type" value="Genomic_DNA"/>
</dbReference>
<dbReference type="OrthoDB" id="10047851at2759"/>
<organism evidence="1 2">
    <name type="scientific">Habropoda laboriosa</name>
    <dbReference type="NCBI Taxonomy" id="597456"/>
    <lineage>
        <taxon>Eukaryota</taxon>
        <taxon>Metazoa</taxon>
        <taxon>Ecdysozoa</taxon>
        <taxon>Arthropoda</taxon>
        <taxon>Hexapoda</taxon>
        <taxon>Insecta</taxon>
        <taxon>Pterygota</taxon>
        <taxon>Neoptera</taxon>
        <taxon>Endopterygota</taxon>
        <taxon>Hymenoptera</taxon>
        <taxon>Apocrita</taxon>
        <taxon>Aculeata</taxon>
        <taxon>Apoidea</taxon>
        <taxon>Anthophila</taxon>
        <taxon>Apidae</taxon>
        <taxon>Habropoda</taxon>
    </lineage>
</organism>
<name>A0A0L7QNQ1_9HYME</name>
<proteinExistence type="predicted"/>
<evidence type="ECO:0000313" key="2">
    <source>
        <dbReference type="Proteomes" id="UP000053825"/>
    </source>
</evidence>
<protein>
    <submittedName>
        <fullName evidence="1">Uncharacterized protein</fullName>
    </submittedName>
</protein>
<evidence type="ECO:0000313" key="1">
    <source>
        <dbReference type="EMBL" id="KOC60267.1"/>
    </source>
</evidence>
<dbReference type="AlphaFoldDB" id="A0A0L7QNQ1"/>
<dbReference type="STRING" id="597456.A0A0L7QNQ1"/>